<dbReference type="PANTHER" id="PTHR30520:SF8">
    <property type="entry name" value="NITRITE TRANSPORTER NIRC"/>
    <property type="match status" value="1"/>
</dbReference>
<dbReference type="RefSeq" id="WP_308456343.1">
    <property type="nucleotide sequence ID" value="NZ_JAJEQM010000007.1"/>
</dbReference>
<evidence type="ECO:0000313" key="7">
    <source>
        <dbReference type="Proteomes" id="UP001198242"/>
    </source>
</evidence>
<dbReference type="InterPro" id="IPR023271">
    <property type="entry name" value="Aquaporin-like"/>
</dbReference>
<dbReference type="Proteomes" id="UP001198242">
    <property type="component" value="Unassembled WGS sequence"/>
</dbReference>
<feature type="transmembrane region" description="Helical" evidence="5">
    <location>
        <begin position="156"/>
        <end position="177"/>
    </location>
</feature>
<reference evidence="6 7" key="1">
    <citation type="submission" date="2021-10" db="EMBL/GenBank/DDBJ databases">
        <title>Anaerobic single-cell dispensing facilitates the cultivation of human gut bacteria.</title>
        <authorList>
            <person name="Afrizal A."/>
        </authorList>
    </citation>
    <scope>NUCLEOTIDE SEQUENCE [LARGE SCALE GENOMIC DNA]</scope>
    <source>
        <strain evidence="6 7">CLA-AA-H232</strain>
    </source>
</reference>
<dbReference type="InterPro" id="IPR000292">
    <property type="entry name" value="For/NO2_transpt"/>
</dbReference>
<accession>A0AAE3DZ22</accession>
<feature type="transmembrane region" description="Helical" evidence="5">
    <location>
        <begin position="197"/>
        <end position="217"/>
    </location>
</feature>
<proteinExistence type="predicted"/>
<evidence type="ECO:0000256" key="1">
    <source>
        <dbReference type="ARBA" id="ARBA00004141"/>
    </source>
</evidence>
<dbReference type="GO" id="GO:0005886">
    <property type="term" value="C:plasma membrane"/>
    <property type="evidence" value="ECO:0007669"/>
    <property type="project" value="TreeGrafter"/>
</dbReference>
<keyword evidence="3 5" id="KW-1133">Transmembrane helix</keyword>
<dbReference type="Gene3D" id="1.20.1080.10">
    <property type="entry name" value="Glycerol uptake facilitator protein"/>
    <property type="match status" value="1"/>
</dbReference>
<feature type="transmembrane region" description="Helical" evidence="5">
    <location>
        <begin position="46"/>
        <end position="67"/>
    </location>
</feature>
<comment type="subcellular location">
    <subcellularLocation>
        <location evidence="1">Membrane</location>
        <topology evidence="1">Multi-pass membrane protein</topology>
    </subcellularLocation>
</comment>
<comment type="caution">
    <text evidence="6">The sequence shown here is derived from an EMBL/GenBank/DDBJ whole genome shotgun (WGS) entry which is preliminary data.</text>
</comment>
<sequence length="226" mass="24078">MLRIKEKGIEDMGKKIISFLSDGILSGIFLCVGCCVSMSVESKPLGAFLFSLGLCAIIVFKFGLFTGKAGYMAVKPLSYVPEVVLTFIGNATGAAIGGFLLNLTRLEATLSEKAAAITATKFADSPLSIFVLAVFCGILMFTAVDGNKRATEKGDFVMSLFIVVLPVMVFILCGFNHCIADTCYFFISKCANASQAAVYFLCAVLGNAVGCMSVPMVKKLSLNKLF</sequence>
<evidence type="ECO:0000256" key="5">
    <source>
        <dbReference type="SAM" id="Phobius"/>
    </source>
</evidence>
<protein>
    <submittedName>
        <fullName evidence="6">Formate/nitrite transporter family protein</fullName>
    </submittedName>
</protein>
<organism evidence="6 7">
    <name type="scientific">Hominilimicola fabiformis</name>
    <dbReference type="NCBI Taxonomy" id="2885356"/>
    <lineage>
        <taxon>Bacteria</taxon>
        <taxon>Bacillati</taxon>
        <taxon>Bacillota</taxon>
        <taxon>Clostridia</taxon>
        <taxon>Eubacteriales</taxon>
        <taxon>Oscillospiraceae</taxon>
        <taxon>Hominilimicola</taxon>
    </lineage>
</organism>
<keyword evidence="7" id="KW-1185">Reference proteome</keyword>
<feature type="transmembrane region" description="Helical" evidence="5">
    <location>
        <begin position="20"/>
        <end position="40"/>
    </location>
</feature>
<keyword evidence="2 5" id="KW-0812">Transmembrane</keyword>
<keyword evidence="4 5" id="KW-0472">Membrane</keyword>
<name>A0AAE3DZ22_9FIRM</name>
<evidence type="ECO:0000313" key="6">
    <source>
        <dbReference type="EMBL" id="MCC2210491.1"/>
    </source>
</evidence>
<dbReference type="AlphaFoldDB" id="A0AAE3DZ22"/>
<evidence type="ECO:0000256" key="4">
    <source>
        <dbReference type="ARBA" id="ARBA00023136"/>
    </source>
</evidence>
<evidence type="ECO:0000256" key="2">
    <source>
        <dbReference type="ARBA" id="ARBA00022692"/>
    </source>
</evidence>
<feature type="transmembrane region" description="Helical" evidence="5">
    <location>
        <begin position="79"/>
        <end position="101"/>
    </location>
</feature>
<feature type="transmembrane region" description="Helical" evidence="5">
    <location>
        <begin position="127"/>
        <end position="144"/>
    </location>
</feature>
<dbReference type="Pfam" id="PF01226">
    <property type="entry name" value="Form_Nir_trans"/>
    <property type="match status" value="1"/>
</dbReference>
<dbReference type="PANTHER" id="PTHR30520">
    <property type="entry name" value="FORMATE TRANSPORTER-RELATED"/>
    <property type="match status" value="1"/>
</dbReference>
<evidence type="ECO:0000256" key="3">
    <source>
        <dbReference type="ARBA" id="ARBA00022989"/>
    </source>
</evidence>
<gene>
    <name evidence="6" type="ORF">LKE05_06770</name>
</gene>
<dbReference type="EMBL" id="JAJEQM010000007">
    <property type="protein sequence ID" value="MCC2210491.1"/>
    <property type="molecule type" value="Genomic_DNA"/>
</dbReference>
<dbReference type="GO" id="GO:0015499">
    <property type="term" value="F:formate transmembrane transporter activity"/>
    <property type="evidence" value="ECO:0007669"/>
    <property type="project" value="TreeGrafter"/>
</dbReference>